<dbReference type="Pfam" id="PF05016">
    <property type="entry name" value="ParE_toxin"/>
    <property type="match status" value="1"/>
</dbReference>
<comment type="caution">
    <text evidence="2">The sequence shown here is derived from an EMBL/GenBank/DDBJ whole genome shotgun (WGS) entry which is preliminary data.</text>
</comment>
<dbReference type="Proteomes" id="UP001207930">
    <property type="component" value="Unassembled WGS sequence"/>
</dbReference>
<dbReference type="InterPro" id="IPR035093">
    <property type="entry name" value="RelE/ParE_toxin_dom_sf"/>
</dbReference>
<keyword evidence="1" id="KW-1277">Toxin-antitoxin system</keyword>
<dbReference type="Gene3D" id="3.30.2310.20">
    <property type="entry name" value="RelE-like"/>
    <property type="match status" value="1"/>
</dbReference>
<dbReference type="SUPFAM" id="SSF143011">
    <property type="entry name" value="RelE-like"/>
    <property type="match status" value="1"/>
</dbReference>
<dbReference type="InterPro" id="IPR007712">
    <property type="entry name" value="RelE/ParE_toxin"/>
</dbReference>
<evidence type="ECO:0000313" key="2">
    <source>
        <dbReference type="EMBL" id="MCW1883695.1"/>
    </source>
</evidence>
<dbReference type="EMBL" id="JAPDDS010000001">
    <property type="protein sequence ID" value="MCW1883695.1"/>
    <property type="molecule type" value="Genomic_DNA"/>
</dbReference>
<sequence length="104" mass="12574">MSWQVIFRPEIEDDLDTAAAWYDAREQGLGSRFIREVIAVWDRLAVDPVVGSHRHRKTDIRWRYPARFPYRVVYRLNEENHTVLVVAVLHAARHDRHWQSRRER</sequence>
<proteinExistence type="predicted"/>
<reference evidence="2 3" key="1">
    <citation type="submission" date="2022-10" db="EMBL/GenBank/DDBJ databases">
        <title>Luteolibacter flavescens strain MCCC 1K03193, whole genome shotgun sequencing project.</title>
        <authorList>
            <person name="Zhao G."/>
            <person name="Shen L."/>
        </authorList>
    </citation>
    <scope>NUCLEOTIDE SEQUENCE [LARGE SCALE GENOMIC DNA]</scope>
    <source>
        <strain evidence="2 3">MCCC 1K03193</strain>
    </source>
</reference>
<evidence type="ECO:0000256" key="1">
    <source>
        <dbReference type="ARBA" id="ARBA00022649"/>
    </source>
</evidence>
<accession>A0ABT3FJE6</accession>
<protein>
    <submittedName>
        <fullName evidence="2">Type II toxin-antitoxin system RelE/ParE family toxin</fullName>
    </submittedName>
</protein>
<gene>
    <name evidence="2" type="ORF">OKA04_03080</name>
</gene>
<organism evidence="2 3">
    <name type="scientific">Luteolibacter flavescens</name>
    <dbReference type="NCBI Taxonomy" id="1859460"/>
    <lineage>
        <taxon>Bacteria</taxon>
        <taxon>Pseudomonadati</taxon>
        <taxon>Verrucomicrobiota</taxon>
        <taxon>Verrucomicrobiia</taxon>
        <taxon>Verrucomicrobiales</taxon>
        <taxon>Verrucomicrobiaceae</taxon>
        <taxon>Luteolibacter</taxon>
    </lineage>
</organism>
<evidence type="ECO:0000313" key="3">
    <source>
        <dbReference type="Proteomes" id="UP001207930"/>
    </source>
</evidence>
<name>A0ABT3FJE6_9BACT</name>
<keyword evidence="3" id="KW-1185">Reference proteome</keyword>
<dbReference type="RefSeq" id="WP_264499654.1">
    <property type="nucleotide sequence ID" value="NZ_JAPDDS010000001.1"/>
</dbReference>